<dbReference type="EMBL" id="KQ995884">
    <property type="protein sequence ID" value="KZV45725.1"/>
    <property type="molecule type" value="Genomic_DNA"/>
</dbReference>
<evidence type="ECO:0000313" key="3">
    <source>
        <dbReference type="Proteomes" id="UP000250235"/>
    </source>
</evidence>
<evidence type="ECO:0000313" key="2">
    <source>
        <dbReference type="EMBL" id="KZV45725.1"/>
    </source>
</evidence>
<reference evidence="2 3" key="1">
    <citation type="journal article" date="2015" name="Proc. Natl. Acad. Sci. U.S.A.">
        <title>The resurrection genome of Boea hygrometrica: A blueprint for survival of dehydration.</title>
        <authorList>
            <person name="Xiao L."/>
            <person name="Yang G."/>
            <person name="Zhang L."/>
            <person name="Yang X."/>
            <person name="Zhao S."/>
            <person name="Ji Z."/>
            <person name="Zhou Q."/>
            <person name="Hu M."/>
            <person name="Wang Y."/>
            <person name="Chen M."/>
            <person name="Xu Y."/>
            <person name="Jin H."/>
            <person name="Xiao X."/>
            <person name="Hu G."/>
            <person name="Bao F."/>
            <person name="Hu Y."/>
            <person name="Wan P."/>
            <person name="Li L."/>
            <person name="Deng X."/>
            <person name="Kuang T."/>
            <person name="Xiang C."/>
            <person name="Zhu J.K."/>
            <person name="Oliver M.J."/>
            <person name="He Y."/>
        </authorList>
    </citation>
    <scope>NUCLEOTIDE SEQUENCE [LARGE SCALE GENOMIC DNA]</scope>
    <source>
        <strain evidence="3">cv. XS01</strain>
    </source>
</reference>
<dbReference type="Proteomes" id="UP000250235">
    <property type="component" value="Unassembled WGS sequence"/>
</dbReference>
<protein>
    <submittedName>
        <fullName evidence="2">Pentatricopeptide repeat-containing protein</fullName>
    </submittedName>
</protein>
<sequence length="280" mass="30215">MKRSKMKRRRVDSSADGLALMTSSVTSSQSADDLREQSQESAVAGNPDASFQSQYLKIQQRRKAIEECISSEAVDNLRRVIKAGCQLLSSIQMAKTTRSLQKKRTQVLFPFSHTVEAVVHLRSLGVLTAAGCGIGSVHAVVRSNLLVEPSEVEEGEIVVVLKPNSYAEAVDTAIDIEEGLQSRRARRQQEAQVSHPVLQGAQSSQSAHQPQQHQQQVTQQSGRQRFRPRGQQLNKKSSSSSSGSGSSSSSGSLAEFCGYCGGKHPSMQCVGVQGSCNLCG</sequence>
<name>A0A2Z7CG85_9LAMI</name>
<feature type="compositionally biased region" description="Low complexity" evidence="1">
    <location>
        <begin position="237"/>
        <end position="249"/>
    </location>
</feature>
<evidence type="ECO:0000256" key="1">
    <source>
        <dbReference type="SAM" id="MobiDB-lite"/>
    </source>
</evidence>
<keyword evidence="3" id="KW-1185">Reference proteome</keyword>
<feature type="region of interest" description="Disordered" evidence="1">
    <location>
        <begin position="1"/>
        <end position="46"/>
    </location>
</feature>
<feature type="compositionally biased region" description="Polar residues" evidence="1">
    <location>
        <begin position="21"/>
        <end position="31"/>
    </location>
</feature>
<feature type="region of interest" description="Disordered" evidence="1">
    <location>
        <begin position="182"/>
        <end position="249"/>
    </location>
</feature>
<feature type="compositionally biased region" description="Basic residues" evidence="1">
    <location>
        <begin position="1"/>
        <end position="10"/>
    </location>
</feature>
<accession>A0A2Z7CG85</accession>
<feature type="compositionally biased region" description="Low complexity" evidence="1">
    <location>
        <begin position="199"/>
        <end position="223"/>
    </location>
</feature>
<dbReference type="AlphaFoldDB" id="A0A2Z7CG85"/>
<gene>
    <name evidence="2" type="ORF">F511_35851</name>
</gene>
<organism evidence="2 3">
    <name type="scientific">Dorcoceras hygrometricum</name>
    <dbReference type="NCBI Taxonomy" id="472368"/>
    <lineage>
        <taxon>Eukaryota</taxon>
        <taxon>Viridiplantae</taxon>
        <taxon>Streptophyta</taxon>
        <taxon>Embryophyta</taxon>
        <taxon>Tracheophyta</taxon>
        <taxon>Spermatophyta</taxon>
        <taxon>Magnoliopsida</taxon>
        <taxon>eudicotyledons</taxon>
        <taxon>Gunneridae</taxon>
        <taxon>Pentapetalae</taxon>
        <taxon>asterids</taxon>
        <taxon>lamiids</taxon>
        <taxon>Lamiales</taxon>
        <taxon>Gesneriaceae</taxon>
        <taxon>Didymocarpoideae</taxon>
        <taxon>Trichosporeae</taxon>
        <taxon>Loxocarpinae</taxon>
        <taxon>Dorcoceras</taxon>
    </lineage>
</organism>
<proteinExistence type="predicted"/>